<feature type="compositionally biased region" description="Basic and acidic residues" evidence="1">
    <location>
        <begin position="144"/>
        <end position="157"/>
    </location>
</feature>
<name>A0A1X7S0U7_ZYMT9</name>
<evidence type="ECO:0000256" key="1">
    <source>
        <dbReference type="SAM" id="MobiDB-lite"/>
    </source>
</evidence>
<evidence type="ECO:0000313" key="2">
    <source>
        <dbReference type="EMBL" id="SMQ52797.1"/>
    </source>
</evidence>
<dbReference type="EMBL" id="LT853698">
    <property type="protein sequence ID" value="SMQ52797.1"/>
    <property type="molecule type" value="Genomic_DNA"/>
</dbReference>
<dbReference type="Proteomes" id="UP000215127">
    <property type="component" value="Chromosome 7"/>
</dbReference>
<organism evidence="2 3">
    <name type="scientific">Zymoseptoria tritici (strain ST99CH_3D7)</name>
    <dbReference type="NCBI Taxonomy" id="1276538"/>
    <lineage>
        <taxon>Eukaryota</taxon>
        <taxon>Fungi</taxon>
        <taxon>Dikarya</taxon>
        <taxon>Ascomycota</taxon>
        <taxon>Pezizomycotina</taxon>
        <taxon>Dothideomycetes</taxon>
        <taxon>Dothideomycetidae</taxon>
        <taxon>Mycosphaerellales</taxon>
        <taxon>Mycosphaerellaceae</taxon>
        <taxon>Zymoseptoria</taxon>
    </lineage>
</organism>
<accession>A0A1X7S0U7</accession>
<protein>
    <submittedName>
        <fullName evidence="2">Uncharacterized protein</fullName>
    </submittedName>
</protein>
<reference evidence="2 3" key="1">
    <citation type="submission" date="2016-06" db="EMBL/GenBank/DDBJ databases">
        <authorList>
            <person name="Kjaerup R.B."/>
            <person name="Dalgaard T.S."/>
            <person name="Juul-Madsen H.R."/>
        </authorList>
    </citation>
    <scope>NUCLEOTIDE SEQUENCE [LARGE SCALE GENOMIC DNA]</scope>
</reference>
<sequence>MSSQNRQSLLLNVDAQLITYLLFTKFPTLQAAQRRSLFNDIFATELAAIPRNQPTNIHARLEEQFIFLDIAGSDDAVWDGIYLNNTHAEMCKRDDWITKIKKAAHLRGIEVPEDDGHHDCDDATCIMNDHKASASRRYTPPFQQRERRAREEKEANDKEFEADSRLVLHLLFTHYPDLTNLERRNIFNKVFANEHLARDMEYGVERAQDLVDMYNKRLDDPEDFVWKAILREDQTEYQLRNRDRWTGLIKIRAAEENIELPDSGDEDSDWDEEDEDEMAIKNDTEDYRTEMEDFIERRTRDDP</sequence>
<feature type="compositionally biased region" description="Acidic residues" evidence="1">
    <location>
        <begin position="258"/>
        <end position="277"/>
    </location>
</feature>
<keyword evidence="3" id="KW-1185">Reference proteome</keyword>
<feature type="region of interest" description="Disordered" evidence="1">
    <location>
        <begin position="258"/>
        <end position="303"/>
    </location>
</feature>
<evidence type="ECO:0000313" key="3">
    <source>
        <dbReference type="Proteomes" id="UP000215127"/>
    </source>
</evidence>
<gene>
    <name evidence="2" type="ORF">ZT3D7_G7950</name>
</gene>
<feature type="region of interest" description="Disordered" evidence="1">
    <location>
        <begin position="136"/>
        <end position="157"/>
    </location>
</feature>
<proteinExistence type="predicted"/>
<dbReference type="AlphaFoldDB" id="A0A1X7S0U7"/>
<feature type="compositionally biased region" description="Basic and acidic residues" evidence="1">
    <location>
        <begin position="278"/>
        <end position="303"/>
    </location>
</feature>